<comment type="similarity">
    <text evidence="1 6">Belongs to the metallo-dependent hydrolases superfamily. Adenine deaminase family.</text>
</comment>
<evidence type="ECO:0000256" key="6">
    <source>
        <dbReference type="HAMAP-Rule" id="MF_01518"/>
    </source>
</evidence>
<dbReference type="InterPro" id="IPR006679">
    <property type="entry name" value="Adenine_deam"/>
</dbReference>
<dbReference type="Gene3D" id="3.20.20.140">
    <property type="entry name" value="Metal-dependent hydrolases"/>
    <property type="match status" value="1"/>
</dbReference>
<dbReference type="SUPFAM" id="SSF51556">
    <property type="entry name" value="Metallo-dependent hydrolases"/>
    <property type="match status" value="1"/>
</dbReference>
<evidence type="ECO:0000256" key="4">
    <source>
        <dbReference type="ARBA" id="ARBA00023211"/>
    </source>
</evidence>
<evidence type="ECO:0000259" key="8">
    <source>
        <dbReference type="Pfam" id="PF13382"/>
    </source>
</evidence>
<dbReference type="InterPro" id="IPR032466">
    <property type="entry name" value="Metal_Hydrolase"/>
</dbReference>
<keyword evidence="4 6" id="KW-0464">Manganese</keyword>
<comment type="cofactor">
    <cofactor evidence="6">
        <name>Mn(2+)</name>
        <dbReference type="ChEBI" id="CHEBI:29035"/>
    </cofactor>
</comment>
<keyword evidence="3 6" id="KW-0378">Hydrolase</keyword>
<dbReference type="Gene3D" id="2.30.40.10">
    <property type="entry name" value="Urease, subunit C, domain 1"/>
    <property type="match status" value="1"/>
</dbReference>
<dbReference type="HAMAP" id="MF_01518">
    <property type="entry name" value="Adenine_deamin"/>
    <property type="match status" value="1"/>
</dbReference>
<dbReference type="Pfam" id="PF13382">
    <property type="entry name" value="Adenine_deam_C"/>
    <property type="match status" value="1"/>
</dbReference>
<dbReference type="PANTHER" id="PTHR11113:SF2">
    <property type="entry name" value="ADENINE DEAMINASE"/>
    <property type="match status" value="1"/>
</dbReference>
<gene>
    <name evidence="6" type="primary">ade</name>
    <name evidence="9" type="ORF">AMJ40_00540</name>
</gene>
<dbReference type="PANTHER" id="PTHR11113">
    <property type="entry name" value="N-ACETYLGLUCOSAMINE-6-PHOSPHATE DEACETYLASE"/>
    <property type="match status" value="1"/>
</dbReference>
<evidence type="ECO:0000256" key="1">
    <source>
        <dbReference type="ARBA" id="ARBA00006773"/>
    </source>
</evidence>
<dbReference type="EMBL" id="LIZT01000004">
    <property type="protein sequence ID" value="KPJ51228.1"/>
    <property type="molecule type" value="Genomic_DNA"/>
</dbReference>
<dbReference type="EC" id="3.5.4.2" evidence="2 6"/>
<comment type="catalytic activity">
    <reaction evidence="5 6">
        <text>adenine + H2O + H(+) = hypoxanthine + NH4(+)</text>
        <dbReference type="Rhea" id="RHEA:23688"/>
        <dbReference type="ChEBI" id="CHEBI:15377"/>
        <dbReference type="ChEBI" id="CHEBI:15378"/>
        <dbReference type="ChEBI" id="CHEBI:16708"/>
        <dbReference type="ChEBI" id="CHEBI:17368"/>
        <dbReference type="ChEBI" id="CHEBI:28938"/>
        <dbReference type="EC" id="3.5.4.2"/>
    </reaction>
</comment>
<dbReference type="InterPro" id="IPR006680">
    <property type="entry name" value="Amidohydro-rel"/>
</dbReference>
<dbReference type="Pfam" id="PF01979">
    <property type="entry name" value="Amidohydro_1"/>
    <property type="match status" value="1"/>
</dbReference>
<dbReference type="NCBIfam" id="TIGR01178">
    <property type="entry name" value="ade"/>
    <property type="match status" value="1"/>
</dbReference>
<reference evidence="9 10" key="1">
    <citation type="journal article" date="2015" name="Microbiome">
        <title>Genomic resolution of linkages in carbon, nitrogen, and sulfur cycling among widespread estuary sediment bacteria.</title>
        <authorList>
            <person name="Baker B.J."/>
            <person name="Lazar C.S."/>
            <person name="Teske A.P."/>
            <person name="Dick G.J."/>
        </authorList>
    </citation>
    <scope>NUCLEOTIDE SEQUENCE [LARGE SCALE GENOMIC DNA]</scope>
    <source>
        <strain evidence="9">DG_26</strain>
    </source>
</reference>
<evidence type="ECO:0000259" key="7">
    <source>
        <dbReference type="Pfam" id="PF01979"/>
    </source>
</evidence>
<sequence>MRGVLKQRIEAARGGEADVVIKNVNVVNLFSWSTERANVAIKSGYIVGVGTSYTRGKSVYDFAGKYLIPGLVDAHIHLESSFLSPANFARAVVPHGTTACVLDPHEIANVAGMEGIRWLVDRTEGLPLDFFFTAPSCVPATHLETSGAELGSDEVDEILKLDRCVGLGEMMNFPGVIQGDDRVLEKIERTLALGKRVDGHAPGVSGKELNAYVSTNIETDHECTAMSEVLEKLARGMKIMIREGSLAKNLDDLYPAVKRENHRRFMLVSDDVNPEQLIEEGHIDRILSKAVSLGMDSIVALNLTTLNVYEHYGLRFRGSTAPGYVADLAVLDDLKRFRVEAVFKRGVPVWLDGKLCVELGGDDTRELRHTVRPRLPVDFSIRTEGEYANVIGVIPGQLITKKLVRKVASKNGKVVADPEDDLVKLAVIERHRATANCGLGLVNGLGLRSGAMGSSVAHDSHNLVIAGTNDEDMQCVLRRLVELQGGLVAARDGKILAELPLPIAGLLSDLPPAEVVTRMHSLHGAAKELGTKVKDPFTALSFLSLPVIPELKLTDRGLVDVLRFTFISLWETD</sequence>
<evidence type="ECO:0000313" key="9">
    <source>
        <dbReference type="EMBL" id="KPJ51228.1"/>
    </source>
</evidence>
<dbReference type="InterPro" id="IPR011059">
    <property type="entry name" value="Metal-dep_hydrolase_composite"/>
</dbReference>
<proteinExistence type="inferred from homology"/>
<feature type="domain" description="Amidohydrolase-related" evidence="7">
    <location>
        <begin position="66"/>
        <end position="348"/>
    </location>
</feature>
<dbReference type="InterPro" id="IPR026912">
    <property type="entry name" value="Adenine_deam_C"/>
</dbReference>
<name>A0A0S7WNN1_UNCT6</name>
<accession>A0A0S7WNN1</accession>
<evidence type="ECO:0000256" key="2">
    <source>
        <dbReference type="ARBA" id="ARBA00012782"/>
    </source>
</evidence>
<protein>
    <recommendedName>
        <fullName evidence="2 6">Adenine deaminase</fullName>
        <shortName evidence="6">Adenase</shortName>
        <shortName evidence="6">Adenine aminase</shortName>
        <ecNumber evidence="2 6">3.5.4.2</ecNumber>
    </recommendedName>
</protein>
<dbReference type="GO" id="GO:0000034">
    <property type="term" value="F:adenine deaminase activity"/>
    <property type="evidence" value="ECO:0007669"/>
    <property type="project" value="UniProtKB-UniRule"/>
</dbReference>
<dbReference type="PATRIC" id="fig|1703771.3.peg.1254"/>
<comment type="caution">
    <text evidence="9">The sequence shown here is derived from an EMBL/GenBank/DDBJ whole genome shotgun (WGS) entry which is preliminary data.</text>
</comment>
<dbReference type="Proteomes" id="UP000051124">
    <property type="component" value="Unassembled WGS sequence"/>
</dbReference>
<dbReference type="CDD" id="cd01295">
    <property type="entry name" value="AdeC"/>
    <property type="match status" value="1"/>
</dbReference>
<evidence type="ECO:0000256" key="3">
    <source>
        <dbReference type="ARBA" id="ARBA00022801"/>
    </source>
</evidence>
<evidence type="ECO:0000313" key="10">
    <source>
        <dbReference type="Proteomes" id="UP000051124"/>
    </source>
</evidence>
<dbReference type="GO" id="GO:0006146">
    <property type="term" value="P:adenine catabolic process"/>
    <property type="evidence" value="ECO:0007669"/>
    <property type="project" value="InterPro"/>
</dbReference>
<organism evidence="9 10">
    <name type="scientific">candidate division TA06 bacterium DG_26</name>
    <dbReference type="NCBI Taxonomy" id="1703771"/>
    <lineage>
        <taxon>Bacteria</taxon>
        <taxon>Bacteria division TA06</taxon>
    </lineage>
</organism>
<feature type="domain" description="Adenine deaminase C-terminal" evidence="8">
    <location>
        <begin position="397"/>
        <end position="564"/>
    </location>
</feature>
<dbReference type="SUPFAM" id="SSF51338">
    <property type="entry name" value="Composite domain of metallo-dependent hydrolases"/>
    <property type="match status" value="1"/>
</dbReference>
<dbReference type="AlphaFoldDB" id="A0A0S7WNN1"/>
<evidence type="ECO:0000256" key="5">
    <source>
        <dbReference type="ARBA" id="ARBA00047720"/>
    </source>
</evidence>